<comment type="cofactor">
    <cofactor evidence="1">
        <name>FAD</name>
        <dbReference type="ChEBI" id="CHEBI:57692"/>
    </cofactor>
</comment>
<name>A0A0B6EQE9_9CORY</name>
<dbReference type="Proteomes" id="UP000031890">
    <property type="component" value="Chromosome"/>
</dbReference>
<keyword evidence="6" id="KW-0249">Electron transport</keyword>
<dbReference type="HOGENOM" id="CLU_060196_2_0_11"/>
<dbReference type="PIRSF" id="PIRSF000090">
    <property type="entry name" value="Beta-ETF"/>
    <property type="match status" value="1"/>
</dbReference>
<dbReference type="GO" id="GO:0005829">
    <property type="term" value="C:cytosol"/>
    <property type="evidence" value="ECO:0007669"/>
    <property type="project" value="TreeGrafter"/>
</dbReference>
<evidence type="ECO:0000313" key="10">
    <source>
        <dbReference type="EMBL" id="MCG7276622.1"/>
    </source>
</evidence>
<reference evidence="10 12" key="2">
    <citation type="submission" date="2022-02" db="EMBL/GenBank/DDBJ databases">
        <title>Uncovering new skin microbiome diversity through culturing and metagenomics.</title>
        <authorList>
            <person name="Conlan S."/>
            <person name="Deming C."/>
            <person name="Nisc Comparative Sequencing Program N."/>
            <person name="Segre J.A."/>
        </authorList>
    </citation>
    <scope>NUCLEOTIDE SEQUENCE [LARGE SCALE GENOMIC DNA]</scope>
    <source>
        <strain evidence="10 12">ACRQV</strain>
    </source>
</reference>
<dbReference type="InterPro" id="IPR014730">
    <property type="entry name" value="ETF_a/b_N"/>
</dbReference>
<dbReference type="EMBL" id="JAKRDF010000010">
    <property type="protein sequence ID" value="MCG7276622.1"/>
    <property type="molecule type" value="Genomic_DNA"/>
</dbReference>
<evidence type="ECO:0000256" key="4">
    <source>
        <dbReference type="ARBA" id="ARBA00016797"/>
    </source>
</evidence>
<evidence type="ECO:0000256" key="2">
    <source>
        <dbReference type="ARBA" id="ARBA00007557"/>
    </source>
</evidence>
<evidence type="ECO:0000313" key="9">
    <source>
        <dbReference type="EMBL" id="AJI78727.1"/>
    </source>
</evidence>
<comment type="subunit">
    <text evidence="3">Heterodimer of an alpha and a beta subunit.</text>
</comment>
<keyword evidence="5" id="KW-0813">Transport</keyword>
<dbReference type="InterPro" id="IPR012255">
    <property type="entry name" value="ETF_b"/>
</dbReference>
<dbReference type="KEGG" id="csx:CSING_05960"/>
<evidence type="ECO:0000256" key="1">
    <source>
        <dbReference type="ARBA" id="ARBA00001974"/>
    </source>
</evidence>
<comment type="function">
    <text evidence="7">The electron transfer flavoprotein serves as a specific electron acceptor for other dehydrogenases. It transfers the electrons to the main respiratory chain via ETF-ubiquinone oxidoreductase (ETF dehydrogenase).</text>
</comment>
<dbReference type="SUPFAM" id="SSF52402">
    <property type="entry name" value="Adenine nucleotide alpha hydrolases-like"/>
    <property type="match status" value="1"/>
</dbReference>
<evidence type="ECO:0000256" key="3">
    <source>
        <dbReference type="ARBA" id="ARBA00011355"/>
    </source>
</evidence>
<dbReference type="RefSeq" id="WP_042530513.1">
    <property type="nucleotide sequence ID" value="NZ_CP010827.1"/>
</dbReference>
<evidence type="ECO:0000259" key="8">
    <source>
        <dbReference type="SMART" id="SM00893"/>
    </source>
</evidence>
<evidence type="ECO:0000313" key="12">
    <source>
        <dbReference type="Proteomes" id="UP001521911"/>
    </source>
</evidence>
<dbReference type="InterPro" id="IPR014729">
    <property type="entry name" value="Rossmann-like_a/b/a_fold"/>
</dbReference>
<gene>
    <name evidence="9" type="primary">etfB</name>
    <name evidence="9" type="ORF">CSING_05960</name>
    <name evidence="10" type="ORF">MHK08_09090</name>
</gene>
<dbReference type="CDD" id="cd01714">
    <property type="entry name" value="ETF_beta"/>
    <property type="match status" value="1"/>
</dbReference>
<accession>A0A0B6EQE9</accession>
<sequence length="266" mass="27707">MPVIVALVKHVPDTWSTKTLEADHTLDRTSVDNVIDEVNEYSVEQALRLRDDNADAGYEVVALTMGPAAADEALRKALAMGADHAVHVVDDSLAGADALATAWVLNAAITKVAEKFGEVQVITLGNNSSDASTGLIAGLLAEYRQLPALTELKAASLAGATATATREDAHGHWELSANLPAILSFTDKADKPRFPNFKGLMAAKKAEVTTFAVADLGIDGVPSTTTVTASAQRPARTAGEVITDPDPAVAAAKVADFLAAKNLIEG</sequence>
<dbReference type="STRING" id="161899.CSING_05960"/>
<dbReference type="InterPro" id="IPR033948">
    <property type="entry name" value="ETF_beta_N"/>
</dbReference>
<dbReference type="GO" id="GO:0009055">
    <property type="term" value="F:electron transfer activity"/>
    <property type="evidence" value="ECO:0007669"/>
    <property type="project" value="InterPro"/>
</dbReference>
<proteinExistence type="inferred from homology"/>
<organism evidence="9 11">
    <name type="scientific">Corynebacterium singulare</name>
    <dbReference type="NCBI Taxonomy" id="161899"/>
    <lineage>
        <taxon>Bacteria</taxon>
        <taxon>Bacillati</taxon>
        <taxon>Actinomycetota</taxon>
        <taxon>Actinomycetes</taxon>
        <taxon>Mycobacteriales</taxon>
        <taxon>Corynebacteriaceae</taxon>
        <taxon>Corynebacterium</taxon>
    </lineage>
</organism>
<dbReference type="PANTHER" id="PTHR21294">
    <property type="entry name" value="ELECTRON TRANSFER FLAVOPROTEIN BETA-SUBUNIT"/>
    <property type="match status" value="1"/>
</dbReference>
<dbReference type="SMART" id="SM00893">
    <property type="entry name" value="ETF"/>
    <property type="match status" value="1"/>
</dbReference>
<protein>
    <recommendedName>
        <fullName evidence="4">Electron transfer flavoprotein subunit beta</fullName>
    </recommendedName>
</protein>
<evidence type="ECO:0000256" key="7">
    <source>
        <dbReference type="ARBA" id="ARBA00025649"/>
    </source>
</evidence>
<evidence type="ECO:0000313" key="11">
    <source>
        <dbReference type="Proteomes" id="UP000031890"/>
    </source>
</evidence>
<dbReference type="OrthoDB" id="9804960at2"/>
<reference evidence="9 11" key="1">
    <citation type="journal article" date="2015" name="Genome Announc.">
        <title>Complete Genome Sequence and Annotation of Corynebacterium singulare DSM 44357, Isolated from a Human Semen Specimen.</title>
        <authorList>
            <person name="Merten M."/>
            <person name="Brinkrolf K."/>
            <person name="Albersmeier A."/>
            <person name="Kutter Y."/>
            <person name="Ruckert C."/>
            <person name="Tauch A."/>
        </authorList>
    </citation>
    <scope>NUCLEOTIDE SEQUENCE [LARGE SCALE GENOMIC DNA]</scope>
    <source>
        <strain evidence="9">IBS B52218</strain>
    </source>
</reference>
<evidence type="ECO:0000256" key="6">
    <source>
        <dbReference type="ARBA" id="ARBA00022982"/>
    </source>
</evidence>
<dbReference type="Pfam" id="PF01012">
    <property type="entry name" value="ETF"/>
    <property type="match status" value="1"/>
</dbReference>
<dbReference type="PANTHER" id="PTHR21294:SF8">
    <property type="entry name" value="ELECTRON TRANSFER FLAVOPROTEIN SUBUNIT BETA"/>
    <property type="match status" value="1"/>
</dbReference>
<keyword evidence="12" id="KW-1185">Reference proteome</keyword>
<feature type="domain" description="Electron transfer flavoprotein alpha/beta-subunit N-terminal" evidence="8">
    <location>
        <begin position="23"/>
        <end position="220"/>
    </location>
</feature>
<evidence type="ECO:0000256" key="5">
    <source>
        <dbReference type="ARBA" id="ARBA00022448"/>
    </source>
</evidence>
<comment type="similarity">
    <text evidence="2">Belongs to the ETF beta-subunit/FixA family.</text>
</comment>
<dbReference type="AlphaFoldDB" id="A0A0B6EQE9"/>
<dbReference type="Gene3D" id="3.40.50.620">
    <property type="entry name" value="HUPs"/>
    <property type="match status" value="1"/>
</dbReference>
<dbReference type="Proteomes" id="UP001521911">
    <property type="component" value="Unassembled WGS sequence"/>
</dbReference>
<dbReference type="EMBL" id="CP010827">
    <property type="protein sequence ID" value="AJI78727.1"/>
    <property type="molecule type" value="Genomic_DNA"/>
</dbReference>